<evidence type="ECO:0000259" key="2">
    <source>
        <dbReference type="Pfam" id="PF01464"/>
    </source>
</evidence>
<dbReference type="Gene3D" id="1.10.530.10">
    <property type="match status" value="1"/>
</dbReference>
<organism evidence="3">
    <name type="scientific">bioreactor metagenome</name>
    <dbReference type="NCBI Taxonomy" id="1076179"/>
    <lineage>
        <taxon>unclassified sequences</taxon>
        <taxon>metagenomes</taxon>
        <taxon>ecological metagenomes</taxon>
    </lineage>
</organism>
<dbReference type="CDD" id="cd00254">
    <property type="entry name" value="LT-like"/>
    <property type="match status" value="1"/>
</dbReference>
<keyword evidence="1" id="KW-0472">Membrane</keyword>
<dbReference type="PANTHER" id="PTHR37423:SF2">
    <property type="entry name" value="MEMBRANE-BOUND LYTIC MUREIN TRANSGLYCOSYLASE C"/>
    <property type="match status" value="1"/>
</dbReference>
<reference evidence="3" key="1">
    <citation type="submission" date="2019-08" db="EMBL/GenBank/DDBJ databases">
        <authorList>
            <person name="Kucharzyk K."/>
            <person name="Murdoch R.W."/>
            <person name="Higgins S."/>
            <person name="Loffler F."/>
        </authorList>
    </citation>
    <scope>NUCLEOTIDE SEQUENCE</scope>
</reference>
<feature type="transmembrane region" description="Helical" evidence="1">
    <location>
        <begin position="118"/>
        <end position="137"/>
    </location>
</feature>
<accession>A0A645JXW2</accession>
<dbReference type="EMBL" id="VSSQ01144187">
    <property type="protein sequence ID" value="MPN63963.1"/>
    <property type="molecule type" value="Genomic_DNA"/>
</dbReference>
<name>A0A645JXW2_9ZZZZ</name>
<dbReference type="Pfam" id="PF01464">
    <property type="entry name" value="SLT"/>
    <property type="match status" value="1"/>
</dbReference>
<dbReference type="InterPro" id="IPR008258">
    <property type="entry name" value="Transglycosylase_SLT_dom_1"/>
</dbReference>
<evidence type="ECO:0000256" key="1">
    <source>
        <dbReference type="SAM" id="Phobius"/>
    </source>
</evidence>
<gene>
    <name evidence="3" type="ORF">SDC9_211732</name>
</gene>
<sequence length="146" mass="16747">MQIMPDTWRQVNKDLKVCNGRHAGECTVECYYNPELNTRIGTAYLAQLNRQFSGDMVLALAAYNAGPGAVKQYGGVPPYSETTTYVSRVIDYWYKIASKVLPDYSRAAGQWDTIHNCLGWFIMLTVGLIVLIGRRLYRVSRSWRWR</sequence>
<proteinExistence type="predicted"/>
<keyword evidence="1" id="KW-1133">Transmembrane helix</keyword>
<dbReference type="PANTHER" id="PTHR37423">
    <property type="entry name" value="SOLUBLE LYTIC MUREIN TRANSGLYCOSYLASE-RELATED"/>
    <property type="match status" value="1"/>
</dbReference>
<feature type="domain" description="Transglycosylase SLT" evidence="2">
    <location>
        <begin position="1"/>
        <end position="74"/>
    </location>
</feature>
<dbReference type="AlphaFoldDB" id="A0A645JXW2"/>
<evidence type="ECO:0000313" key="3">
    <source>
        <dbReference type="EMBL" id="MPN63963.1"/>
    </source>
</evidence>
<comment type="caution">
    <text evidence="3">The sequence shown here is derived from an EMBL/GenBank/DDBJ whole genome shotgun (WGS) entry which is preliminary data.</text>
</comment>
<dbReference type="SUPFAM" id="SSF53955">
    <property type="entry name" value="Lysozyme-like"/>
    <property type="match status" value="1"/>
</dbReference>
<dbReference type="InterPro" id="IPR023346">
    <property type="entry name" value="Lysozyme-like_dom_sf"/>
</dbReference>
<protein>
    <recommendedName>
        <fullName evidence="2">Transglycosylase SLT domain-containing protein</fullName>
    </recommendedName>
</protein>
<keyword evidence="1" id="KW-0812">Transmembrane</keyword>